<organism evidence="1 2">
    <name type="scientific">Naganishia liquefaciens</name>
    <dbReference type="NCBI Taxonomy" id="104408"/>
    <lineage>
        <taxon>Eukaryota</taxon>
        <taxon>Fungi</taxon>
        <taxon>Dikarya</taxon>
        <taxon>Basidiomycota</taxon>
        <taxon>Agaricomycotina</taxon>
        <taxon>Tremellomycetes</taxon>
        <taxon>Filobasidiales</taxon>
        <taxon>Filobasidiaceae</taxon>
        <taxon>Naganishia</taxon>
    </lineage>
</organism>
<comment type="caution">
    <text evidence="1">The sequence shown here is derived from an EMBL/GenBank/DDBJ whole genome shotgun (WGS) entry which is preliminary data.</text>
</comment>
<evidence type="ECO:0000313" key="1">
    <source>
        <dbReference type="EMBL" id="GHJ87860.1"/>
    </source>
</evidence>
<dbReference type="EMBL" id="BLZA01000023">
    <property type="protein sequence ID" value="GHJ87860.1"/>
    <property type="molecule type" value="Genomic_DNA"/>
</dbReference>
<sequence>MSYSDDRFDYITDIFFPPPTGTIYDENYRKALFANLRAHKAVREASAAAAVEPAPPRPFVTWGPKPVPAPPAPPAGENKIRTMLYNQLPELYDPPVVEPSSNSKFSKFKALTTPDWTPKPKPVDPENVYLPSYLVYLPAGSPTSKCTCRDCEYKRRFIRETPQCDNYRCYGNYASHGRPTCVQAMQVAAAAAPKGSWLQRHVGWKQSKSHK</sequence>
<name>A0A8H3TV77_9TREE</name>
<dbReference type="AlphaFoldDB" id="A0A8H3TV77"/>
<protein>
    <submittedName>
        <fullName evidence="1">Uncharacterized protein</fullName>
    </submittedName>
</protein>
<dbReference type="Proteomes" id="UP000620104">
    <property type="component" value="Unassembled WGS sequence"/>
</dbReference>
<evidence type="ECO:0000313" key="2">
    <source>
        <dbReference type="Proteomes" id="UP000620104"/>
    </source>
</evidence>
<proteinExistence type="predicted"/>
<keyword evidence="2" id="KW-1185">Reference proteome</keyword>
<reference evidence="1" key="1">
    <citation type="submission" date="2020-07" db="EMBL/GenBank/DDBJ databases">
        <title>Draft Genome Sequence of a Deep-Sea Yeast, Naganishia (Cryptococcus) liquefaciens strain N6.</title>
        <authorList>
            <person name="Han Y.W."/>
            <person name="Kajitani R."/>
            <person name="Morimoto H."/>
            <person name="Parhat M."/>
            <person name="Tsubouchi H."/>
            <person name="Bakenova O."/>
            <person name="Ogata M."/>
            <person name="Argunhan B."/>
            <person name="Aoki R."/>
            <person name="Kajiwara S."/>
            <person name="Itoh T."/>
            <person name="Iwasaki H."/>
        </authorList>
    </citation>
    <scope>NUCLEOTIDE SEQUENCE</scope>
    <source>
        <strain evidence="1">N6</strain>
    </source>
</reference>
<gene>
    <name evidence="1" type="ORF">NliqN6_4262</name>
</gene>
<accession>A0A8H3TV77</accession>